<dbReference type="Pfam" id="PF08388">
    <property type="entry name" value="GIIM"/>
    <property type="match status" value="1"/>
</dbReference>
<organism evidence="2 3">
    <name type="scientific">Nitratireductor aquimarinus</name>
    <dbReference type="NCBI Taxonomy" id="889300"/>
    <lineage>
        <taxon>Bacteria</taxon>
        <taxon>Pseudomonadati</taxon>
        <taxon>Pseudomonadota</taxon>
        <taxon>Alphaproteobacteria</taxon>
        <taxon>Hyphomicrobiales</taxon>
        <taxon>Phyllobacteriaceae</taxon>
        <taxon>Nitratireductor</taxon>
    </lineage>
</organism>
<dbReference type="InterPro" id="IPR013597">
    <property type="entry name" value="Mat_intron_G2"/>
</dbReference>
<proteinExistence type="predicted"/>
<protein>
    <submittedName>
        <fullName evidence="2">Group II intron maturase-specific domain-containing protein</fullName>
    </submittedName>
</protein>
<accession>A0ABU4AQ34</accession>
<keyword evidence="3" id="KW-1185">Reference proteome</keyword>
<evidence type="ECO:0000313" key="2">
    <source>
        <dbReference type="EMBL" id="MDV6228334.1"/>
    </source>
</evidence>
<sequence>MTETLSGNHDIGKVDMVDRLNRQLAGWAAFYKFTDFTVRTFRRIDHVVFWKLAHWLARKYRSRIKPLMRS</sequence>
<gene>
    <name evidence="2" type="ORF">R2G56_18745</name>
</gene>
<comment type="caution">
    <text evidence="2">The sequence shown here is derived from an EMBL/GenBank/DDBJ whole genome shotgun (WGS) entry which is preliminary data.</text>
</comment>
<dbReference type="Proteomes" id="UP001185659">
    <property type="component" value="Unassembled WGS sequence"/>
</dbReference>
<evidence type="ECO:0000313" key="3">
    <source>
        <dbReference type="Proteomes" id="UP001185659"/>
    </source>
</evidence>
<feature type="domain" description="Group II intron maturase-specific" evidence="1">
    <location>
        <begin position="10"/>
        <end position="68"/>
    </location>
</feature>
<dbReference type="EMBL" id="JAWLIP010000009">
    <property type="protein sequence ID" value="MDV6228334.1"/>
    <property type="molecule type" value="Genomic_DNA"/>
</dbReference>
<reference evidence="2 3" key="1">
    <citation type="submission" date="2023-10" db="EMBL/GenBank/DDBJ databases">
        <authorList>
            <person name="Venkata Ramana C."/>
            <person name="Sasikala C."/>
            <person name="Dhurka M."/>
        </authorList>
    </citation>
    <scope>NUCLEOTIDE SEQUENCE [LARGE SCALE GENOMIC DNA]</scope>
    <source>
        <strain evidence="2 3">KCTC 32151</strain>
    </source>
</reference>
<evidence type="ECO:0000259" key="1">
    <source>
        <dbReference type="Pfam" id="PF08388"/>
    </source>
</evidence>
<name>A0ABU4AQ34_9HYPH</name>
<dbReference type="RefSeq" id="WP_317562269.1">
    <property type="nucleotide sequence ID" value="NZ_JAWLIP010000009.1"/>
</dbReference>